<keyword evidence="7 11" id="KW-1133">Transmembrane helix</keyword>
<sequence length="159" mass="16498">MSSSSLLIVMVVMMGAMFMMTRSAKKKQAAASEMRNKMEPGSGVRTIGGMYALVKAVNDDSVELEVAPGVHAIYSKSAVAVVLDGAEYNRIVHGDEPEDDEVDGDAEAEDLTAGETEAPIALDKAPSLEKPVDAPADETGAAAETAAEEPVADKGVSAK</sequence>
<dbReference type="Proteomes" id="UP001592531">
    <property type="component" value="Unassembled WGS sequence"/>
</dbReference>
<feature type="transmembrane region" description="Helical" evidence="11">
    <location>
        <begin position="6"/>
        <end position="24"/>
    </location>
</feature>
<dbReference type="PANTHER" id="PTHR33909:SF1">
    <property type="entry name" value="SEC TRANSLOCON ACCESSORY COMPLEX SUBUNIT YAJC"/>
    <property type="match status" value="1"/>
</dbReference>
<evidence type="ECO:0000256" key="8">
    <source>
        <dbReference type="ARBA" id="ARBA00023010"/>
    </source>
</evidence>
<evidence type="ECO:0000256" key="6">
    <source>
        <dbReference type="ARBA" id="ARBA00022927"/>
    </source>
</evidence>
<keyword evidence="13" id="KW-1185">Reference proteome</keyword>
<protein>
    <submittedName>
        <fullName evidence="12">Preprotein translocase subunit YajC</fullName>
    </submittedName>
</protein>
<keyword evidence="9 11" id="KW-0472">Membrane</keyword>
<evidence type="ECO:0000256" key="2">
    <source>
        <dbReference type="ARBA" id="ARBA00006742"/>
    </source>
</evidence>
<proteinExistence type="inferred from homology"/>
<evidence type="ECO:0000313" key="13">
    <source>
        <dbReference type="Proteomes" id="UP001592531"/>
    </source>
</evidence>
<dbReference type="RefSeq" id="WP_380532643.1">
    <property type="nucleotide sequence ID" value="NZ_JBHFAB010000003.1"/>
</dbReference>
<dbReference type="InterPro" id="IPR003849">
    <property type="entry name" value="Preprotein_translocase_YajC"/>
</dbReference>
<name>A0ABV6VQD5_9ACTN</name>
<dbReference type="NCBIfam" id="TIGR00739">
    <property type="entry name" value="yajC"/>
    <property type="match status" value="1"/>
</dbReference>
<comment type="caution">
    <text evidence="12">The sequence shown here is derived from an EMBL/GenBank/DDBJ whole genome shotgun (WGS) entry which is preliminary data.</text>
</comment>
<dbReference type="Pfam" id="PF02699">
    <property type="entry name" value="YajC"/>
    <property type="match status" value="1"/>
</dbReference>
<feature type="region of interest" description="Disordered" evidence="10">
    <location>
        <begin position="92"/>
        <end position="159"/>
    </location>
</feature>
<gene>
    <name evidence="12" type="primary">yajC</name>
    <name evidence="12" type="ORF">ACEZDE_04850</name>
</gene>
<evidence type="ECO:0000256" key="3">
    <source>
        <dbReference type="ARBA" id="ARBA00022448"/>
    </source>
</evidence>
<dbReference type="EMBL" id="JBHFAB010000003">
    <property type="protein sequence ID" value="MFC1415966.1"/>
    <property type="molecule type" value="Genomic_DNA"/>
</dbReference>
<feature type="compositionally biased region" description="Low complexity" evidence="10">
    <location>
        <begin position="133"/>
        <end position="149"/>
    </location>
</feature>
<evidence type="ECO:0000256" key="10">
    <source>
        <dbReference type="SAM" id="MobiDB-lite"/>
    </source>
</evidence>
<keyword evidence="6" id="KW-0653">Protein transport</keyword>
<comment type="subcellular location">
    <subcellularLocation>
        <location evidence="1">Cell membrane</location>
        <topology evidence="1">Single-pass membrane protein</topology>
    </subcellularLocation>
</comment>
<evidence type="ECO:0000256" key="9">
    <source>
        <dbReference type="ARBA" id="ARBA00023136"/>
    </source>
</evidence>
<accession>A0ABV6VQD5</accession>
<evidence type="ECO:0000313" key="12">
    <source>
        <dbReference type="EMBL" id="MFC1415966.1"/>
    </source>
</evidence>
<keyword evidence="3" id="KW-0813">Transport</keyword>
<feature type="compositionally biased region" description="Acidic residues" evidence="10">
    <location>
        <begin position="96"/>
        <end position="112"/>
    </location>
</feature>
<evidence type="ECO:0000256" key="5">
    <source>
        <dbReference type="ARBA" id="ARBA00022692"/>
    </source>
</evidence>
<reference evidence="12 13" key="1">
    <citation type="submission" date="2024-09" db="EMBL/GenBank/DDBJ databases">
        <authorList>
            <person name="Lee S.D."/>
        </authorList>
    </citation>
    <scope>NUCLEOTIDE SEQUENCE [LARGE SCALE GENOMIC DNA]</scope>
    <source>
        <strain evidence="12 13">N8-3</strain>
    </source>
</reference>
<evidence type="ECO:0000256" key="11">
    <source>
        <dbReference type="SAM" id="Phobius"/>
    </source>
</evidence>
<evidence type="ECO:0000256" key="7">
    <source>
        <dbReference type="ARBA" id="ARBA00022989"/>
    </source>
</evidence>
<dbReference type="PANTHER" id="PTHR33909">
    <property type="entry name" value="SEC TRANSLOCON ACCESSORY COMPLEX SUBUNIT YAJC"/>
    <property type="match status" value="1"/>
</dbReference>
<keyword evidence="4" id="KW-1003">Cell membrane</keyword>
<keyword evidence="8" id="KW-0811">Translocation</keyword>
<dbReference type="SMART" id="SM01323">
    <property type="entry name" value="YajC"/>
    <property type="match status" value="1"/>
</dbReference>
<organism evidence="12 13">
    <name type="scientific">Streptacidiphilus cavernicola</name>
    <dbReference type="NCBI Taxonomy" id="3342716"/>
    <lineage>
        <taxon>Bacteria</taxon>
        <taxon>Bacillati</taxon>
        <taxon>Actinomycetota</taxon>
        <taxon>Actinomycetes</taxon>
        <taxon>Kitasatosporales</taxon>
        <taxon>Streptomycetaceae</taxon>
        <taxon>Streptacidiphilus</taxon>
    </lineage>
</organism>
<keyword evidence="5 11" id="KW-0812">Transmembrane</keyword>
<comment type="similarity">
    <text evidence="2">Belongs to the YajC family.</text>
</comment>
<evidence type="ECO:0000256" key="1">
    <source>
        <dbReference type="ARBA" id="ARBA00004162"/>
    </source>
</evidence>
<evidence type="ECO:0000256" key="4">
    <source>
        <dbReference type="ARBA" id="ARBA00022475"/>
    </source>
</evidence>